<dbReference type="Gene3D" id="3.40.50.2000">
    <property type="entry name" value="Glycogen Phosphorylase B"/>
    <property type="match status" value="2"/>
</dbReference>
<proteinExistence type="predicted"/>
<accession>A0ABW3GTC0</accession>
<organism evidence="4 5">
    <name type="scientific">Psychroflexus salinarum</name>
    <dbReference type="NCBI Taxonomy" id="546024"/>
    <lineage>
        <taxon>Bacteria</taxon>
        <taxon>Pseudomonadati</taxon>
        <taxon>Bacteroidota</taxon>
        <taxon>Flavobacteriia</taxon>
        <taxon>Flavobacteriales</taxon>
        <taxon>Flavobacteriaceae</taxon>
        <taxon>Psychroflexus</taxon>
    </lineage>
</organism>
<gene>
    <name evidence="4" type="ORF">ACFQ0R_12000</name>
</gene>
<reference evidence="5" key="1">
    <citation type="journal article" date="2019" name="Int. J. Syst. Evol. Microbiol.">
        <title>The Global Catalogue of Microorganisms (GCM) 10K type strain sequencing project: providing services to taxonomists for standard genome sequencing and annotation.</title>
        <authorList>
            <consortium name="The Broad Institute Genomics Platform"/>
            <consortium name="The Broad Institute Genome Sequencing Center for Infectious Disease"/>
            <person name="Wu L."/>
            <person name="Ma J."/>
        </authorList>
    </citation>
    <scope>NUCLEOTIDE SEQUENCE [LARGE SCALE GENOMIC DNA]</scope>
    <source>
        <strain evidence="5">CCUG 56752</strain>
    </source>
</reference>
<dbReference type="GO" id="GO:0016757">
    <property type="term" value="F:glycosyltransferase activity"/>
    <property type="evidence" value="ECO:0007669"/>
    <property type="project" value="UniProtKB-KW"/>
</dbReference>
<dbReference type="EC" id="2.4.-.-" evidence="4"/>
<dbReference type="InterPro" id="IPR001296">
    <property type="entry name" value="Glyco_trans_1"/>
</dbReference>
<dbReference type="RefSeq" id="WP_379658624.1">
    <property type="nucleotide sequence ID" value="NZ_JBHTIV010000022.1"/>
</dbReference>
<keyword evidence="5" id="KW-1185">Reference proteome</keyword>
<keyword evidence="1 4" id="KW-0328">Glycosyltransferase</keyword>
<evidence type="ECO:0000313" key="4">
    <source>
        <dbReference type="EMBL" id="MFD0933322.1"/>
    </source>
</evidence>
<evidence type="ECO:0000259" key="3">
    <source>
        <dbReference type="Pfam" id="PF00534"/>
    </source>
</evidence>
<dbReference type="EMBL" id="JBHTIV010000022">
    <property type="protein sequence ID" value="MFD0933322.1"/>
    <property type="molecule type" value="Genomic_DNA"/>
</dbReference>
<evidence type="ECO:0000256" key="2">
    <source>
        <dbReference type="ARBA" id="ARBA00022679"/>
    </source>
</evidence>
<feature type="domain" description="Glycosyl transferase family 1" evidence="3">
    <location>
        <begin position="209"/>
        <end position="369"/>
    </location>
</feature>
<dbReference type="SUPFAM" id="SSF53756">
    <property type="entry name" value="UDP-Glycosyltransferase/glycogen phosphorylase"/>
    <property type="match status" value="1"/>
</dbReference>
<dbReference type="PANTHER" id="PTHR12526:SF510">
    <property type="entry name" value="D-INOSITOL 3-PHOSPHATE GLYCOSYLTRANSFERASE"/>
    <property type="match status" value="1"/>
</dbReference>
<dbReference type="PANTHER" id="PTHR12526">
    <property type="entry name" value="GLYCOSYLTRANSFERASE"/>
    <property type="match status" value="1"/>
</dbReference>
<comment type="caution">
    <text evidence="4">The sequence shown here is derived from an EMBL/GenBank/DDBJ whole genome shotgun (WGS) entry which is preliminary data.</text>
</comment>
<dbReference type="Proteomes" id="UP001597049">
    <property type="component" value="Unassembled WGS sequence"/>
</dbReference>
<evidence type="ECO:0000313" key="5">
    <source>
        <dbReference type="Proteomes" id="UP001597049"/>
    </source>
</evidence>
<sequence length="390" mass="44655">MIVSLILPQPPGYSETFFRSKIQGLQESGHKVILVTGATDQTFEACQHLQHPKVSKNSLVQIFKMISVFLGLLPYLKSVSKYIKLEKSEGTSVKRLLEKLYINATLLKLSTDWLHFGFATMALERELVAKAIGAKLAVSLRGYDIGVYPLKQPNCYTRLWKYIDKVHVISDDLYKKALKHGLSSKTEYKKITPAINTVQFDRGDTIDPKKSKAYHILSIGRLHWKKGFADTLEALSLLKMKSIKFKYYIIGEGKDYERVAYAAHQLNLKDEVVFLGKLDHQEVKTELIKTDLYLQYSIQEGFCNSVLEAQALGELCVVSDAEGLSENVLDQQTGWVVPKSKPRLLTDKILEVIQLNEEDKRKIQENAIRRVRKEFTSEQQKEKFNEFYLK</sequence>
<evidence type="ECO:0000256" key="1">
    <source>
        <dbReference type="ARBA" id="ARBA00022676"/>
    </source>
</evidence>
<dbReference type="Pfam" id="PF00534">
    <property type="entry name" value="Glycos_transf_1"/>
    <property type="match status" value="1"/>
</dbReference>
<protein>
    <submittedName>
        <fullName evidence="4">Glycosyltransferase family 4 protein</fullName>
        <ecNumber evidence="4">2.4.-.-</ecNumber>
    </submittedName>
</protein>
<dbReference type="CDD" id="cd03801">
    <property type="entry name" value="GT4_PimA-like"/>
    <property type="match status" value="1"/>
</dbReference>
<keyword evidence="2 4" id="KW-0808">Transferase</keyword>
<name>A0ABW3GTC0_9FLAO</name>